<protein>
    <submittedName>
        <fullName evidence="2">Uncharacterized protein</fullName>
    </submittedName>
</protein>
<feature type="transmembrane region" description="Helical" evidence="1">
    <location>
        <begin position="6"/>
        <end position="30"/>
    </location>
</feature>
<dbReference type="AlphaFoldDB" id="A0A9J5Z4R5"/>
<sequence length="111" mass="12447">MEGHTTIIGWVSTIVKIFYLQTAIQIFPLMQEIMLKKQRSLKPMLSIHIYLHQNTPGKASPCDKCPMIKSSVPTTLLSTGPFRGDAPNKNFSISAPTSALRRLPSDYNPCW</sequence>
<keyword evidence="1" id="KW-1133">Transmembrane helix</keyword>
<dbReference type="Proteomes" id="UP000824120">
    <property type="component" value="Chromosome 5"/>
</dbReference>
<evidence type="ECO:0000313" key="2">
    <source>
        <dbReference type="EMBL" id="KAG5606046.1"/>
    </source>
</evidence>
<comment type="caution">
    <text evidence="2">The sequence shown here is derived from an EMBL/GenBank/DDBJ whole genome shotgun (WGS) entry which is preliminary data.</text>
</comment>
<keyword evidence="1" id="KW-0812">Transmembrane</keyword>
<reference evidence="2 3" key="1">
    <citation type="submission" date="2020-09" db="EMBL/GenBank/DDBJ databases">
        <title>De no assembly of potato wild relative species, Solanum commersonii.</title>
        <authorList>
            <person name="Cho K."/>
        </authorList>
    </citation>
    <scope>NUCLEOTIDE SEQUENCE [LARGE SCALE GENOMIC DNA]</scope>
    <source>
        <strain evidence="2">LZ3.2</strain>
        <tissue evidence="2">Leaf</tissue>
    </source>
</reference>
<keyword evidence="1" id="KW-0472">Membrane</keyword>
<evidence type="ECO:0000256" key="1">
    <source>
        <dbReference type="SAM" id="Phobius"/>
    </source>
</evidence>
<keyword evidence="3" id="KW-1185">Reference proteome</keyword>
<organism evidence="2 3">
    <name type="scientific">Solanum commersonii</name>
    <name type="common">Commerson's wild potato</name>
    <name type="synonym">Commerson's nightshade</name>
    <dbReference type="NCBI Taxonomy" id="4109"/>
    <lineage>
        <taxon>Eukaryota</taxon>
        <taxon>Viridiplantae</taxon>
        <taxon>Streptophyta</taxon>
        <taxon>Embryophyta</taxon>
        <taxon>Tracheophyta</taxon>
        <taxon>Spermatophyta</taxon>
        <taxon>Magnoliopsida</taxon>
        <taxon>eudicotyledons</taxon>
        <taxon>Gunneridae</taxon>
        <taxon>Pentapetalae</taxon>
        <taxon>asterids</taxon>
        <taxon>lamiids</taxon>
        <taxon>Solanales</taxon>
        <taxon>Solanaceae</taxon>
        <taxon>Solanoideae</taxon>
        <taxon>Solaneae</taxon>
        <taxon>Solanum</taxon>
    </lineage>
</organism>
<gene>
    <name evidence="2" type="ORF">H5410_027538</name>
</gene>
<dbReference type="EMBL" id="JACXVP010000005">
    <property type="protein sequence ID" value="KAG5606046.1"/>
    <property type="molecule type" value="Genomic_DNA"/>
</dbReference>
<accession>A0A9J5Z4R5</accession>
<name>A0A9J5Z4R5_SOLCO</name>
<evidence type="ECO:0000313" key="3">
    <source>
        <dbReference type="Proteomes" id="UP000824120"/>
    </source>
</evidence>
<proteinExistence type="predicted"/>